<dbReference type="Proteomes" id="UP001589716">
    <property type="component" value="Unassembled WGS sequence"/>
</dbReference>
<keyword evidence="2" id="KW-0732">Signal</keyword>
<evidence type="ECO:0000313" key="4">
    <source>
        <dbReference type="Proteomes" id="UP001589716"/>
    </source>
</evidence>
<dbReference type="EMBL" id="JBHMCT010000015">
    <property type="protein sequence ID" value="MFB9557372.1"/>
    <property type="molecule type" value="Genomic_DNA"/>
</dbReference>
<organism evidence="3 4">
    <name type="scientific">Streptomyces roseoviridis</name>
    <dbReference type="NCBI Taxonomy" id="67361"/>
    <lineage>
        <taxon>Bacteria</taxon>
        <taxon>Bacillati</taxon>
        <taxon>Actinomycetota</taxon>
        <taxon>Actinomycetes</taxon>
        <taxon>Kitasatosporales</taxon>
        <taxon>Streptomycetaceae</taxon>
        <taxon>Streptomyces</taxon>
    </lineage>
</organism>
<proteinExistence type="predicted"/>
<sequence length="72" mass="6844">MKKFLTTAALTSLAVAGGLAATAGTAAAESGGNSLGPSLPLSGLLDPAEKPAAPADMPAANRLVGGLLPGHH</sequence>
<evidence type="ECO:0000256" key="1">
    <source>
        <dbReference type="SAM" id="MobiDB-lite"/>
    </source>
</evidence>
<keyword evidence="4" id="KW-1185">Reference proteome</keyword>
<evidence type="ECO:0000256" key="2">
    <source>
        <dbReference type="SAM" id="SignalP"/>
    </source>
</evidence>
<comment type="caution">
    <text evidence="3">The sequence shown here is derived from an EMBL/GenBank/DDBJ whole genome shotgun (WGS) entry which is preliminary data.</text>
</comment>
<feature type="signal peptide" evidence="2">
    <location>
        <begin position="1"/>
        <end position="28"/>
    </location>
</feature>
<accession>A0ABV5QV17</accession>
<name>A0ABV5QV17_9ACTN</name>
<protein>
    <recommendedName>
        <fullName evidence="5">ATP-binding protein</fullName>
    </recommendedName>
</protein>
<evidence type="ECO:0008006" key="5">
    <source>
        <dbReference type="Google" id="ProtNLM"/>
    </source>
</evidence>
<dbReference type="RefSeq" id="WP_345487345.1">
    <property type="nucleotide sequence ID" value="NZ_BAAAWU010000001.1"/>
</dbReference>
<feature type="compositionally biased region" description="Low complexity" evidence="1">
    <location>
        <begin position="26"/>
        <end position="45"/>
    </location>
</feature>
<reference evidence="3 4" key="1">
    <citation type="submission" date="2024-09" db="EMBL/GenBank/DDBJ databases">
        <authorList>
            <person name="Sun Q."/>
            <person name="Mori K."/>
        </authorList>
    </citation>
    <scope>NUCLEOTIDE SEQUENCE [LARGE SCALE GENOMIC DNA]</scope>
    <source>
        <strain evidence="3 4">JCM 4414</strain>
    </source>
</reference>
<gene>
    <name evidence="3" type="ORF">ACFFTP_24695</name>
</gene>
<evidence type="ECO:0000313" key="3">
    <source>
        <dbReference type="EMBL" id="MFB9557372.1"/>
    </source>
</evidence>
<feature type="region of interest" description="Disordered" evidence="1">
    <location>
        <begin position="26"/>
        <end position="57"/>
    </location>
</feature>
<feature type="chain" id="PRO_5045847981" description="ATP-binding protein" evidence="2">
    <location>
        <begin position="29"/>
        <end position="72"/>
    </location>
</feature>